<name>A0AAV2H4E3_LYMST</name>
<keyword evidence="2" id="KW-1185">Reference proteome</keyword>
<feature type="non-terminal residue" evidence="1">
    <location>
        <position position="34"/>
    </location>
</feature>
<evidence type="ECO:0000313" key="2">
    <source>
        <dbReference type="Proteomes" id="UP001497497"/>
    </source>
</evidence>
<accession>A0AAV2H4E3</accession>
<organism evidence="1 2">
    <name type="scientific">Lymnaea stagnalis</name>
    <name type="common">Great pond snail</name>
    <name type="synonym">Helix stagnalis</name>
    <dbReference type="NCBI Taxonomy" id="6523"/>
    <lineage>
        <taxon>Eukaryota</taxon>
        <taxon>Metazoa</taxon>
        <taxon>Spiralia</taxon>
        <taxon>Lophotrochozoa</taxon>
        <taxon>Mollusca</taxon>
        <taxon>Gastropoda</taxon>
        <taxon>Heterobranchia</taxon>
        <taxon>Euthyneura</taxon>
        <taxon>Panpulmonata</taxon>
        <taxon>Hygrophila</taxon>
        <taxon>Lymnaeoidea</taxon>
        <taxon>Lymnaeidae</taxon>
        <taxon>Lymnaea</taxon>
    </lineage>
</organism>
<evidence type="ECO:0000313" key="1">
    <source>
        <dbReference type="EMBL" id="CAL1527669.1"/>
    </source>
</evidence>
<dbReference type="EMBL" id="CAXITT010000020">
    <property type="protein sequence ID" value="CAL1527669.1"/>
    <property type="molecule type" value="Genomic_DNA"/>
</dbReference>
<protein>
    <submittedName>
        <fullName evidence="1">Uncharacterized protein</fullName>
    </submittedName>
</protein>
<gene>
    <name evidence="1" type="ORF">GSLYS_00001839001</name>
</gene>
<sequence>EREGYKPNIREMLVQTIDTARYSYIMDLHIASGR</sequence>
<comment type="caution">
    <text evidence="1">The sequence shown here is derived from an EMBL/GenBank/DDBJ whole genome shotgun (WGS) entry which is preliminary data.</text>
</comment>
<reference evidence="1 2" key="1">
    <citation type="submission" date="2024-04" db="EMBL/GenBank/DDBJ databases">
        <authorList>
            <consortium name="Genoscope - CEA"/>
            <person name="William W."/>
        </authorList>
    </citation>
    <scope>NUCLEOTIDE SEQUENCE [LARGE SCALE GENOMIC DNA]</scope>
</reference>
<dbReference type="AlphaFoldDB" id="A0AAV2H4E3"/>
<proteinExistence type="predicted"/>
<dbReference type="Proteomes" id="UP001497497">
    <property type="component" value="Unassembled WGS sequence"/>
</dbReference>
<feature type="non-terminal residue" evidence="1">
    <location>
        <position position="1"/>
    </location>
</feature>